<dbReference type="InterPro" id="IPR051334">
    <property type="entry name" value="SRPK"/>
</dbReference>
<dbReference type="EC" id="2.7.11.1" evidence="1"/>
<feature type="binding site" evidence="9">
    <location>
        <position position="94"/>
    </location>
    <ligand>
        <name>ATP</name>
        <dbReference type="ChEBI" id="CHEBI:30616"/>
    </ligand>
</feature>
<feature type="domain" description="Protein kinase" evidence="12">
    <location>
        <begin position="59"/>
        <end position="308"/>
    </location>
</feature>
<proteinExistence type="inferred from homology"/>
<keyword evidence="2 10" id="KW-0723">Serine/threonine-protein kinase</keyword>
<protein>
    <recommendedName>
        <fullName evidence="1">non-specific serine/threonine protein kinase</fullName>
        <ecNumber evidence="1">2.7.11.1</ecNumber>
    </recommendedName>
</protein>
<evidence type="ECO:0000256" key="9">
    <source>
        <dbReference type="PROSITE-ProRule" id="PRU10141"/>
    </source>
</evidence>
<dbReference type="Proteomes" id="UP000326340">
    <property type="component" value="Unassembled WGS sequence"/>
</dbReference>
<evidence type="ECO:0000256" key="3">
    <source>
        <dbReference type="ARBA" id="ARBA00022679"/>
    </source>
</evidence>
<organism evidence="13 14">
    <name type="scientific">Colletotrichum shisoi</name>
    <dbReference type="NCBI Taxonomy" id="2078593"/>
    <lineage>
        <taxon>Eukaryota</taxon>
        <taxon>Fungi</taxon>
        <taxon>Dikarya</taxon>
        <taxon>Ascomycota</taxon>
        <taxon>Pezizomycotina</taxon>
        <taxon>Sordariomycetes</taxon>
        <taxon>Hypocreomycetidae</taxon>
        <taxon>Glomerellales</taxon>
        <taxon>Glomerellaceae</taxon>
        <taxon>Colletotrichum</taxon>
        <taxon>Colletotrichum destructivum species complex</taxon>
    </lineage>
</organism>
<dbReference type="EMBL" id="PUHP01001563">
    <property type="protein sequence ID" value="TQN65561.1"/>
    <property type="molecule type" value="Genomic_DNA"/>
</dbReference>
<dbReference type="PROSITE" id="PS00108">
    <property type="entry name" value="PROTEIN_KINASE_ST"/>
    <property type="match status" value="1"/>
</dbReference>
<dbReference type="GO" id="GO:0005634">
    <property type="term" value="C:nucleus"/>
    <property type="evidence" value="ECO:0007669"/>
    <property type="project" value="TreeGrafter"/>
</dbReference>
<reference evidence="13 14" key="1">
    <citation type="journal article" date="2019" name="Sci. Rep.">
        <title>Colletotrichum shisoi sp. nov., an anthracnose pathogen of Perilla frutescens in Japan: molecular phylogenetic, morphological and genomic evidence.</title>
        <authorList>
            <person name="Gan P."/>
            <person name="Tsushima A."/>
            <person name="Hiroyama R."/>
            <person name="Narusaka M."/>
            <person name="Takano Y."/>
            <person name="Narusaka Y."/>
            <person name="Kawaradani M."/>
            <person name="Damm U."/>
            <person name="Shirasu K."/>
        </authorList>
    </citation>
    <scope>NUCLEOTIDE SEQUENCE [LARGE SCALE GENOMIC DNA]</scope>
    <source>
        <strain evidence="13 14">PG-2018a</strain>
    </source>
</reference>
<evidence type="ECO:0000256" key="10">
    <source>
        <dbReference type="RuleBase" id="RU000304"/>
    </source>
</evidence>
<dbReference type="GO" id="GO:0005524">
    <property type="term" value="F:ATP binding"/>
    <property type="evidence" value="ECO:0007669"/>
    <property type="project" value="UniProtKB-UniRule"/>
</dbReference>
<evidence type="ECO:0000256" key="1">
    <source>
        <dbReference type="ARBA" id="ARBA00012513"/>
    </source>
</evidence>
<dbReference type="GO" id="GO:0050684">
    <property type="term" value="P:regulation of mRNA processing"/>
    <property type="evidence" value="ECO:0007669"/>
    <property type="project" value="TreeGrafter"/>
</dbReference>
<dbReference type="InterPro" id="IPR008271">
    <property type="entry name" value="Ser/Thr_kinase_AS"/>
</dbReference>
<keyword evidence="3" id="KW-0808">Transferase</keyword>
<comment type="catalytic activity">
    <reaction evidence="8">
        <text>L-seryl-[protein] + ATP = O-phospho-L-seryl-[protein] + ADP + H(+)</text>
        <dbReference type="Rhea" id="RHEA:17989"/>
        <dbReference type="Rhea" id="RHEA-COMP:9863"/>
        <dbReference type="Rhea" id="RHEA-COMP:11604"/>
        <dbReference type="ChEBI" id="CHEBI:15378"/>
        <dbReference type="ChEBI" id="CHEBI:29999"/>
        <dbReference type="ChEBI" id="CHEBI:30616"/>
        <dbReference type="ChEBI" id="CHEBI:83421"/>
        <dbReference type="ChEBI" id="CHEBI:456216"/>
        <dbReference type="EC" id="2.7.11.1"/>
    </reaction>
</comment>
<feature type="non-terminal residue" evidence="13">
    <location>
        <position position="308"/>
    </location>
</feature>
<keyword evidence="14" id="KW-1185">Reference proteome</keyword>
<dbReference type="GO" id="GO:0005737">
    <property type="term" value="C:cytoplasm"/>
    <property type="evidence" value="ECO:0007669"/>
    <property type="project" value="TreeGrafter"/>
</dbReference>
<feature type="compositionally biased region" description="Polar residues" evidence="11">
    <location>
        <begin position="10"/>
        <end position="21"/>
    </location>
</feature>
<dbReference type="PROSITE" id="PS50011">
    <property type="entry name" value="PROTEIN_KINASE_DOM"/>
    <property type="match status" value="1"/>
</dbReference>
<dbReference type="PROSITE" id="PS00107">
    <property type="entry name" value="PROTEIN_KINASE_ATP"/>
    <property type="match status" value="1"/>
</dbReference>
<dbReference type="OrthoDB" id="5979581at2759"/>
<sequence>MPLERPASSLPGSQQRRSSTVPNAKLLSPEILVDEERVPSYNSVHYYPANPGDVLENRYQLHAKIGWGSSSTVWLAQDIRRHGWWRSKRYVAVKICNCDVPEDDMAFELDMNTHLSTASLKHRGWAVLGTAIEGYKVKSPRGNMHLVLVFEPLREPLWLLRRRITHQNCATKESLPFLKAYLRIILDGLDYMHSQCRVIHTDLKLGNIMVTFEDPSTIDAFFREQAAHLMARKCGEARTVYRCHNDFGPVQKGLGKMIPQITDFGLAQRGDRAEPLIHPIQPNEFRAPEVLLGIGWSYSADMWNLGTM</sequence>
<evidence type="ECO:0000256" key="11">
    <source>
        <dbReference type="SAM" id="MobiDB-lite"/>
    </source>
</evidence>
<dbReference type="Gene3D" id="1.10.510.10">
    <property type="entry name" value="Transferase(Phosphotransferase) domain 1"/>
    <property type="match status" value="1"/>
</dbReference>
<gene>
    <name evidence="13" type="primary">SRPK-7</name>
    <name evidence="13" type="ORF">CSHISOI_09864</name>
</gene>
<evidence type="ECO:0000256" key="4">
    <source>
        <dbReference type="ARBA" id="ARBA00022741"/>
    </source>
</evidence>
<comment type="catalytic activity">
    <reaction evidence="7">
        <text>L-threonyl-[protein] + ATP = O-phospho-L-threonyl-[protein] + ADP + H(+)</text>
        <dbReference type="Rhea" id="RHEA:46608"/>
        <dbReference type="Rhea" id="RHEA-COMP:11060"/>
        <dbReference type="Rhea" id="RHEA-COMP:11605"/>
        <dbReference type="ChEBI" id="CHEBI:15378"/>
        <dbReference type="ChEBI" id="CHEBI:30013"/>
        <dbReference type="ChEBI" id="CHEBI:30616"/>
        <dbReference type="ChEBI" id="CHEBI:61977"/>
        <dbReference type="ChEBI" id="CHEBI:456216"/>
        <dbReference type="EC" id="2.7.11.1"/>
    </reaction>
</comment>
<keyword evidence="6 9" id="KW-0067">ATP-binding</keyword>
<evidence type="ECO:0000256" key="6">
    <source>
        <dbReference type="ARBA" id="ARBA00022840"/>
    </source>
</evidence>
<dbReference type="Pfam" id="PF00069">
    <property type="entry name" value="Pkinase"/>
    <property type="match status" value="1"/>
</dbReference>
<evidence type="ECO:0000313" key="14">
    <source>
        <dbReference type="Proteomes" id="UP000326340"/>
    </source>
</evidence>
<dbReference type="SUPFAM" id="SSF56112">
    <property type="entry name" value="Protein kinase-like (PK-like)"/>
    <property type="match status" value="1"/>
</dbReference>
<evidence type="ECO:0000259" key="12">
    <source>
        <dbReference type="PROSITE" id="PS50011"/>
    </source>
</evidence>
<comment type="similarity">
    <text evidence="10">Belongs to the protein kinase superfamily.</text>
</comment>
<dbReference type="AlphaFoldDB" id="A0A5Q4BFK9"/>
<evidence type="ECO:0000256" key="7">
    <source>
        <dbReference type="ARBA" id="ARBA00047899"/>
    </source>
</evidence>
<evidence type="ECO:0000256" key="8">
    <source>
        <dbReference type="ARBA" id="ARBA00048679"/>
    </source>
</evidence>
<accession>A0A5Q4BFK9</accession>
<dbReference type="PANTHER" id="PTHR47634:SF9">
    <property type="entry name" value="PROTEIN KINASE DOMAIN-CONTAINING PROTEIN-RELATED"/>
    <property type="match status" value="1"/>
</dbReference>
<dbReference type="SMART" id="SM00220">
    <property type="entry name" value="S_TKc"/>
    <property type="match status" value="1"/>
</dbReference>
<dbReference type="Gene3D" id="3.30.200.20">
    <property type="entry name" value="Phosphorylase Kinase, domain 1"/>
    <property type="match status" value="1"/>
</dbReference>
<evidence type="ECO:0000313" key="13">
    <source>
        <dbReference type="EMBL" id="TQN65561.1"/>
    </source>
</evidence>
<keyword evidence="5 13" id="KW-0418">Kinase</keyword>
<dbReference type="GO" id="GO:0000245">
    <property type="term" value="P:spliceosomal complex assembly"/>
    <property type="evidence" value="ECO:0007669"/>
    <property type="project" value="TreeGrafter"/>
</dbReference>
<evidence type="ECO:0000256" key="2">
    <source>
        <dbReference type="ARBA" id="ARBA00022527"/>
    </source>
</evidence>
<keyword evidence="4 9" id="KW-0547">Nucleotide-binding</keyword>
<dbReference type="InterPro" id="IPR000719">
    <property type="entry name" value="Prot_kinase_dom"/>
</dbReference>
<comment type="caution">
    <text evidence="13">The sequence shown here is derived from an EMBL/GenBank/DDBJ whole genome shotgun (WGS) entry which is preliminary data.</text>
</comment>
<dbReference type="InterPro" id="IPR011009">
    <property type="entry name" value="Kinase-like_dom_sf"/>
</dbReference>
<dbReference type="GO" id="GO:0004674">
    <property type="term" value="F:protein serine/threonine kinase activity"/>
    <property type="evidence" value="ECO:0007669"/>
    <property type="project" value="UniProtKB-KW"/>
</dbReference>
<feature type="region of interest" description="Disordered" evidence="11">
    <location>
        <begin position="1"/>
        <end position="21"/>
    </location>
</feature>
<evidence type="ECO:0000256" key="5">
    <source>
        <dbReference type="ARBA" id="ARBA00022777"/>
    </source>
</evidence>
<name>A0A5Q4BFK9_9PEZI</name>
<dbReference type="PANTHER" id="PTHR47634">
    <property type="entry name" value="PROTEIN KINASE DOMAIN-CONTAINING PROTEIN-RELATED"/>
    <property type="match status" value="1"/>
</dbReference>
<dbReference type="InterPro" id="IPR017441">
    <property type="entry name" value="Protein_kinase_ATP_BS"/>
</dbReference>